<dbReference type="AlphaFoldDB" id="A0A099I375"/>
<dbReference type="RefSeq" id="WP_001277639.1">
    <property type="nucleotide sequence ID" value="NZ_CP022722.1"/>
</dbReference>
<dbReference type="EMBL" id="JQIF01000069">
    <property type="protein sequence ID" value="KGJ52384.1"/>
    <property type="molecule type" value="Genomic_DNA"/>
</dbReference>
<evidence type="ECO:0000313" key="2">
    <source>
        <dbReference type="Proteomes" id="UP000030008"/>
    </source>
</evidence>
<reference evidence="1 2" key="1">
    <citation type="submission" date="2014-08" db="EMBL/GenBank/DDBJ databases">
        <title>Clostridium innocuum, an unnegligible vancomycin-resistant pathogen causing extra-intestinal infections.</title>
        <authorList>
            <person name="Feng Y."/>
            <person name="Chiu C.-H."/>
        </authorList>
    </citation>
    <scope>NUCLEOTIDE SEQUENCE [LARGE SCALE GENOMIC DNA]</scope>
    <source>
        <strain evidence="1 2">AN88</strain>
    </source>
</reference>
<name>A0A099I375_CLOIN</name>
<sequence length="123" mass="14031">MSCHSIGHGLNSVSKKVLELYDEGKIEFSVAKDLLYTTRNAVHYCDGNTYEAIACFDGCRCARCLKKTNELYGLYDALDECREYYDIFSNKEDGVLSGDLCKDCFDEICEKHHSIIIEDEVVY</sequence>
<comment type="caution">
    <text evidence="1">The sequence shown here is derived from an EMBL/GenBank/DDBJ whole genome shotgun (WGS) entry which is preliminary data.</text>
</comment>
<evidence type="ECO:0000313" key="1">
    <source>
        <dbReference type="EMBL" id="KGJ52384.1"/>
    </source>
</evidence>
<dbReference type="Proteomes" id="UP000030008">
    <property type="component" value="Unassembled WGS sequence"/>
</dbReference>
<organism evidence="1 2">
    <name type="scientific">Clostridium innocuum</name>
    <dbReference type="NCBI Taxonomy" id="1522"/>
    <lineage>
        <taxon>Bacteria</taxon>
        <taxon>Bacillati</taxon>
        <taxon>Bacillota</taxon>
        <taxon>Clostridia</taxon>
        <taxon>Eubacteriales</taxon>
        <taxon>Clostridiaceae</taxon>
        <taxon>Clostridium</taxon>
    </lineage>
</organism>
<protein>
    <submittedName>
        <fullName evidence="1">Uncharacterized protein</fullName>
    </submittedName>
</protein>
<proteinExistence type="predicted"/>
<accession>A0A099I375</accession>
<gene>
    <name evidence="1" type="ORF">CIAN88_15175</name>
</gene>